<dbReference type="AlphaFoldDB" id="Q3A0M8"/>
<dbReference type="STRING" id="338963.Pcar_2844"/>
<sequence length="208" mass="21860">MAGHKTHFAAGVATAALLAGTTSIVGGIPHAQQPLLLACGMAAGLAPDLDSDTSKPLAILKSIVGVLVVGAVVADSVRRGLPMPEIAARSGLAMGLIALMFVIFTRLTVHRGIMHSVPFVALWALLTMQITYSLGRNLTLAAGLVALMAGLSHLLLDELWAIDFQSGLIPRLKSTFGTAFKFWSSSFVATTACYAGLAALLWMHFYRS</sequence>
<dbReference type="Proteomes" id="UP000002534">
    <property type="component" value="Chromosome"/>
</dbReference>
<dbReference type="InterPro" id="IPR007404">
    <property type="entry name" value="YdjM-like"/>
</dbReference>
<keyword evidence="1" id="KW-0812">Transmembrane</keyword>
<name>Q3A0M8_SYNC1</name>
<keyword evidence="1" id="KW-1133">Transmembrane helix</keyword>
<evidence type="ECO:0000313" key="2">
    <source>
        <dbReference type="EMBL" id="ABA90079.1"/>
    </source>
</evidence>
<dbReference type="eggNOG" id="COG1988">
    <property type="taxonomic scope" value="Bacteria"/>
</dbReference>
<evidence type="ECO:0008006" key="4">
    <source>
        <dbReference type="Google" id="ProtNLM"/>
    </source>
</evidence>
<dbReference type="KEGG" id="pca:Pcar_2844"/>
<feature type="transmembrane region" description="Helical" evidence="1">
    <location>
        <begin position="113"/>
        <end position="132"/>
    </location>
</feature>
<protein>
    <recommendedName>
        <fullName evidence="4">Metal-dependent hydrolase</fullName>
    </recommendedName>
</protein>
<reference evidence="3" key="1">
    <citation type="submission" date="2005-10" db="EMBL/GenBank/DDBJ databases">
        <title>Complete sequence of Pelobacter carbinolicus DSM 2380.</title>
        <authorList>
            <person name="Copeland A."/>
            <person name="Lucas S."/>
            <person name="Lapidus A."/>
            <person name="Barry K."/>
            <person name="Detter J.C."/>
            <person name="Glavina T."/>
            <person name="Hammon N."/>
            <person name="Israni S."/>
            <person name="Pitluck S."/>
            <person name="Chertkov O."/>
            <person name="Schmutz J."/>
            <person name="Larimer F."/>
            <person name="Land M."/>
            <person name="Kyrpides N."/>
            <person name="Ivanova N."/>
            <person name="Richardson P."/>
        </authorList>
    </citation>
    <scope>NUCLEOTIDE SEQUENCE [LARGE SCALE GENOMIC DNA]</scope>
    <source>
        <strain evidence="3">DSM 2380 / NBRC 103641 / GraBd1</strain>
    </source>
</reference>
<evidence type="ECO:0000256" key="1">
    <source>
        <dbReference type="SAM" id="Phobius"/>
    </source>
</evidence>
<evidence type="ECO:0000313" key="3">
    <source>
        <dbReference type="Proteomes" id="UP000002534"/>
    </source>
</evidence>
<gene>
    <name evidence="2" type="ordered locus">Pcar_2844</name>
</gene>
<keyword evidence="1" id="KW-0472">Membrane</keyword>
<proteinExistence type="predicted"/>
<dbReference type="HOGENOM" id="CLU_076328_0_0_7"/>
<dbReference type="RefSeq" id="WP_011342626.1">
    <property type="nucleotide sequence ID" value="NC_007498.2"/>
</dbReference>
<reference evidence="2 3" key="2">
    <citation type="journal article" date="2012" name="BMC Genomics">
        <title>The genome of Pelobacter carbinolicus reveals surprising metabolic capabilities and physiological features.</title>
        <authorList>
            <person name="Aklujkar M."/>
            <person name="Haveman S.A."/>
            <person name="Didonato R.Jr."/>
            <person name="Chertkov O."/>
            <person name="Han C.S."/>
            <person name="Land M.L."/>
            <person name="Brown P."/>
            <person name="Lovley D.R."/>
        </authorList>
    </citation>
    <scope>NUCLEOTIDE SEQUENCE [LARGE SCALE GENOMIC DNA]</scope>
    <source>
        <strain evidence="3">DSM 2380 / NBRC 103641 / GraBd1</strain>
    </source>
</reference>
<feature type="transmembrane region" description="Helical" evidence="1">
    <location>
        <begin position="139"/>
        <end position="162"/>
    </location>
</feature>
<feature type="transmembrane region" description="Helical" evidence="1">
    <location>
        <begin position="57"/>
        <end position="74"/>
    </location>
</feature>
<dbReference type="EMBL" id="CP000142">
    <property type="protein sequence ID" value="ABA90079.1"/>
    <property type="molecule type" value="Genomic_DNA"/>
</dbReference>
<keyword evidence="3" id="KW-1185">Reference proteome</keyword>
<dbReference type="Pfam" id="PF04307">
    <property type="entry name" value="YdjM"/>
    <property type="match status" value="1"/>
</dbReference>
<organism evidence="2 3">
    <name type="scientific">Syntrophotalea carbinolica (strain DSM 2380 / NBRC 103641 / GraBd1)</name>
    <name type="common">Pelobacter carbinolicus</name>
    <dbReference type="NCBI Taxonomy" id="338963"/>
    <lineage>
        <taxon>Bacteria</taxon>
        <taxon>Pseudomonadati</taxon>
        <taxon>Thermodesulfobacteriota</taxon>
        <taxon>Desulfuromonadia</taxon>
        <taxon>Desulfuromonadales</taxon>
        <taxon>Syntrophotaleaceae</taxon>
        <taxon>Syntrophotalea</taxon>
    </lineage>
</organism>
<feature type="transmembrane region" description="Helical" evidence="1">
    <location>
        <begin position="86"/>
        <end position="107"/>
    </location>
</feature>
<accession>Q3A0M8</accession>
<dbReference type="OrthoDB" id="5295350at2"/>
<feature type="transmembrane region" description="Helical" evidence="1">
    <location>
        <begin position="182"/>
        <end position="203"/>
    </location>
</feature>